<evidence type="ECO:0000256" key="8">
    <source>
        <dbReference type="ARBA" id="ARBA00022741"/>
    </source>
</evidence>
<feature type="binding site" evidence="15">
    <location>
        <position position="470"/>
    </location>
    <ligand>
        <name>Mg(2+)</name>
        <dbReference type="ChEBI" id="CHEBI:18420"/>
        <note>shared with alpha subunit</note>
    </ligand>
</feature>
<dbReference type="Pfam" id="PF03484">
    <property type="entry name" value="B5"/>
    <property type="match status" value="1"/>
</dbReference>
<dbReference type="InterPro" id="IPR005146">
    <property type="entry name" value="B3/B4_tRNA-bd"/>
</dbReference>
<dbReference type="InterPro" id="IPR045060">
    <property type="entry name" value="Phe-tRNA-ligase_IIc_bsu"/>
</dbReference>
<dbReference type="Gene3D" id="3.30.70.380">
    <property type="entry name" value="Ferrodoxin-fold anticodon-binding domain"/>
    <property type="match status" value="1"/>
</dbReference>
<dbReference type="InterPro" id="IPR020825">
    <property type="entry name" value="Phe-tRNA_synthase-like_B3/B4"/>
</dbReference>
<dbReference type="RefSeq" id="WP_255228546.1">
    <property type="nucleotide sequence ID" value="NZ_JAJEKE010000017.1"/>
</dbReference>
<evidence type="ECO:0000256" key="4">
    <source>
        <dbReference type="ARBA" id="ARBA00022490"/>
    </source>
</evidence>
<dbReference type="Pfam" id="PF17759">
    <property type="entry name" value="tRNA_synthFbeta"/>
    <property type="match status" value="1"/>
</dbReference>
<accession>A0ABT1NIM0</accession>
<evidence type="ECO:0000256" key="3">
    <source>
        <dbReference type="ARBA" id="ARBA00011209"/>
    </source>
</evidence>
<feature type="binding site" evidence="15">
    <location>
        <position position="471"/>
    </location>
    <ligand>
        <name>Mg(2+)</name>
        <dbReference type="ChEBI" id="CHEBI:18420"/>
        <note>shared with alpha subunit</note>
    </ligand>
</feature>
<dbReference type="InterPro" id="IPR036690">
    <property type="entry name" value="Fdx_antiC-bd_sf"/>
</dbReference>
<protein>
    <recommendedName>
        <fullName evidence="15">Phenylalanine--tRNA ligase beta subunit</fullName>
        <ecNumber evidence="15">6.1.1.20</ecNumber>
    </recommendedName>
    <alternativeName>
        <fullName evidence="15">Phenylalanyl-tRNA synthetase beta subunit</fullName>
        <shortName evidence="15">PheRS</shortName>
    </alternativeName>
</protein>
<dbReference type="SMART" id="SM00874">
    <property type="entry name" value="B5"/>
    <property type="match status" value="1"/>
</dbReference>
<evidence type="ECO:0000256" key="15">
    <source>
        <dbReference type="HAMAP-Rule" id="MF_00283"/>
    </source>
</evidence>
<dbReference type="CDD" id="cd02796">
    <property type="entry name" value="tRNA_bind_bactPheRS"/>
    <property type="match status" value="1"/>
</dbReference>
<evidence type="ECO:0000313" key="21">
    <source>
        <dbReference type="Proteomes" id="UP001651880"/>
    </source>
</evidence>
<organism evidence="20 21">
    <name type="scientific">Lutispora saccharofermentans</name>
    <dbReference type="NCBI Taxonomy" id="3024236"/>
    <lineage>
        <taxon>Bacteria</taxon>
        <taxon>Bacillati</taxon>
        <taxon>Bacillota</taxon>
        <taxon>Clostridia</taxon>
        <taxon>Lutisporales</taxon>
        <taxon>Lutisporaceae</taxon>
        <taxon>Lutispora</taxon>
    </lineage>
</organism>
<dbReference type="InterPro" id="IPR012340">
    <property type="entry name" value="NA-bd_OB-fold"/>
</dbReference>
<dbReference type="HAMAP" id="MF_00283">
    <property type="entry name" value="Phe_tRNA_synth_beta1"/>
    <property type="match status" value="1"/>
</dbReference>
<keyword evidence="8 15" id="KW-0547">Nucleotide-binding</keyword>
<dbReference type="PROSITE" id="PS51483">
    <property type="entry name" value="B5"/>
    <property type="match status" value="1"/>
</dbReference>
<dbReference type="InterPro" id="IPR045864">
    <property type="entry name" value="aa-tRNA-synth_II/BPL/LPL"/>
</dbReference>
<dbReference type="Pfam" id="PF03483">
    <property type="entry name" value="B3_4"/>
    <property type="match status" value="1"/>
</dbReference>
<comment type="catalytic activity">
    <reaction evidence="14 15">
        <text>tRNA(Phe) + L-phenylalanine + ATP = L-phenylalanyl-tRNA(Phe) + AMP + diphosphate + H(+)</text>
        <dbReference type="Rhea" id="RHEA:19413"/>
        <dbReference type="Rhea" id="RHEA-COMP:9668"/>
        <dbReference type="Rhea" id="RHEA-COMP:9699"/>
        <dbReference type="ChEBI" id="CHEBI:15378"/>
        <dbReference type="ChEBI" id="CHEBI:30616"/>
        <dbReference type="ChEBI" id="CHEBI:33019"/>
        <dbReference type="ChEBI" id="CHEBI:58095"/>
        <dbReference type="ChEBI" id="CHEBI:78442"/>
        <dbReference type="ChEBI" id="CHEBI:78531"/>
        <dbReference type="ChEBI" id="CHEBI:456215"/>
        <dbReference type="EC" id="6.1.1.20"/>
    </reaction>
</comment>
<sequence>MLVPIKWLKDYVDIDMDIKEFADGMTMSGSMVEGVEDIGQNIEKVVVGKILEISTHPDADKLLVTKVDVGGEIVQIITGATNIRENDYVPVALHGSSLPNGTKIKRGKLRGLESNGMLCSPDELGLDAESLPSGVDMVDGIYILDRAYPLGKDIKEVLGLDDKIIEFEITNNRPDCLSILGIAREAAATFGLKMKYPSEEVSGKDGEASDYISASVKDADLCLRFAIRVIKDVKIKNSPSWMQERLLKAGVRPINNIVDITNYVMLETGQPMHAYDLDMLENKEIVVRRAEKDEKVTTLDENERNLDDSILVIADGKKAIGIAGIMGGYNSEIKEDTRTIAFECANFDAVNIRLSSKKLGLRTEASSRFEKGLDMEIVSLAMNRACHLVEMLDVGEVVGGTIDIYPAKKEKRMVTLRSDRVKWLLGVDIPIARVKRMLESLEFEVAGEEVLEIKVPTFRDDVTMEADLIEEIARLYGYNNIPSKLMDTTFTQGGRDAKQQIRNIVRDNMEAQGLYEAYTYSFVSPAVFNQINLKAENPLRKAIKILNPLGEEQSIMRTTMIPNILEVISRNYNRKIVEGMFYELSKVYLSEDLPLKDLAYERDTLTIGIYGNVDFYDLKGIIENMLSILNISKYRVLPSNHESFHPGRTAELLINNKRIGYLGEIHPDVLDNYDIPSRVYIAELDFEEIFRQIDLTIKYKPLPKYPSIERDIAVVVAEEVTAGQIEEIIRNKGGRLVDEVKLFDIYRGSQIEEGYKSMAYSIVYRSDEKTLTEEDITKVHNKILNSLTNQVGAVLRS</sequence>
<evidence type="ECO:0000256" key="1">
    <source>
        <dbReference type="ARBA" id="ARBA00004496"/>
    </source>
</evidence>
<dbReference type="SMART" id="SM00873">
    <property type="entry name" value="B3_4"/>
    <property type="match status" value="1"/>
</dbReference>
<dbReference type="InterPro" id="IPR005121">
    <property type="entry name" value="Fdx_antiC-bd"/>
</dbReference>
<keyword evidence="5 16" id="KW-0820">tRNA-binding</keyword>
<evidence type="ECO:0000256" key="11">
    <source>
        <dbReference type="ARBA" id="ARBA00022884"/>
    </source>
</evidence>
<dbReference type="SUPFAM" id="SSF46955">
    <property type="entry name" value="Putative DNA-binding domain"/>
    <property type="match status" value="1"/>
</dbReference>
<dbReference type="EMBL" id="JAJEKE010000017">
    <property type="protein sequence ID" value="MCQ1531026.1"/>
    <property type="molecule type" value="Genomic_DNA"/>
</dbReference>
<feature type="binding site" evidence="15">
    <location>
        <position position="461"/>
    </location>
    <ligand>
        <name>Mg(2+)</name>
        <dbReference type="ChEBI" id="CHEBI:18420"/>
        <note>shared with alpha subunit</note>
    </ligand>
</feature>
<dbReference type="InterPro" id="IPR033714">
    <property type="entry name" value="tRNA_bind_bactPheRS"/>
</dbReference>
<dbReference type="SUPFAM" id="SSF55681">
    <property type="entry name" value="Class II aaRS and biotin synthetases"/>
    <property type="match status" value="1"/>
</dbReference>
<evidence type="ECO:0000256" key="16">
    <source>
        <dbReference type="PROSITE-ProRule" id="PRU00209"/>
    </source>
</evidence>
<dbReference type="Gene3D" id="2.40.50.140">
    <property type="entry name" value="Nucleic acid-binding proteins"/>
    <property type="match status" value="1"/>
</dbReference>
<dbReference type="SUPFAM" id="SSF50249">
    <property type="entry name" value="Nucleic acid-binding proteins"/>
    <property type="match status" value="1"/>
</dbReference>
<dbReference type="Gene3D" id="3.50.40.10">
    <property type="entry name" value="Phenylalanyl-trna Synthetase, Chain B, domain 3"/>
    <property type="match status" value="1"/>
</dbReference>
<feature type="binding site" evidence="15">
    <location>
        <position position="467"/>
    </location>
    <ligand>
        <name>Mg(2+)</name>
        <dbReference type="ChEBI" id="CHEBI:18420"/>
        <note>shared with alpha subunit</note>
    </ligand>
</feature>
<dbReference type="SUPFAM" id="SSF54991">
    <property type="entry name" value="Anticodon-binding domain of PheRS"/>
    <property type="match status" value="1"/>
</dbReference>
<keyword evidence="11 16" id="KW-0694">RNA-binding</keyword>
<name>A0ABT1NIM0_9FIRM</name>
<dbReference type="InterPro" id="IPR004532">
    <property type="entry name" value="Phe-tRNA-ligase_IIc_bsu_bact"/>
</dbReference>
<dbReference type="InterPro" id="IPR005147">
    <property type="entry name" value="tRNA_synthase_B5-dom"/>
</dbReference>
<feature type="domain" description="B5" evidence="19">
    <location>
        <begin position="409"/>
        <end position="483"/>
    </location>
</feature>
<keyword evidence="9 15" id="KW-0067">ATP-binding</keyword>
<comment type="similarity">
    <text evidence="2 15">Belongs to the phenylalanyl-tRNA synthetase beta subunit family. Type 1 subfamily.</text>
</comment>
<keyword evidence="7 15" id="KW-0479">Metal-binding</keyword>
<evidence type="ECO:0000256" key="14">
    <source>
        <dbReference type="ARBA" id="ARBA00049255"/>
    </source>
</evidence>
<evidence type="ECO:0000256" key="12">
    <source>
        <dbReference type="ARBA" id="ARBA00022917"/>
    </source>
</evidence>
<dbReference type="Gene3D" id="3.30.56.10">
    <property type="match status" value="2"/>
</dbReference>
<feature type="domain" description="TRNA-binding" evidence="17">
    <location>
        <begin position="39"/>
        <end position="155"/>
    </location>
</feature>
<dbReference type="Gene3D" id="3.30.930.10">
    <property type="entry name" value="Bira Bifunctional Protein, Domain 2"/>
    <property type="match status" value="1"/>
</dbReference>
<dbReference type="SMART" id="SM00896">
    <property type="entry name" value="FDX-ACB"/>
    <property type="match status" value="1"/>
</dbReference>
<dbReference type="Pfam" id="PF03147">
    <property type="entry name" value="FDX-ACB"/>
    <property type="match status" value="1"/>
</dbReference>
<comment type="cofactor">
    <cofactor evidence="15">
        <name>Mg(2+)</name>
        <dbReference type="ChEBI" id="CHEBI:18420"/>
    </cofactor>
    <text evidence="15">Binds 2 magnesium ions per tetramer.</text>
</comment>
<keyword evidence="21" id="KW-1185">Reference proteome</keyword>
<proteinExistence type="inferred from homology"/>
<dbReference type="PANTHER" id="PTHR10947">
    <property type="entry name" value="PHENYLALANYL-TRNA SYNTHETASE BETA CHAIN AND LEUCINE-RICH REPEAT-CONTAINING PROTEIN 47"/>
    <property type="match status" value="1"/>
</dbReference>
<dbReference type="PANTHER" id="PTHR10947:SF0">
    <property type="entry name" value="PHENYLALANINE--TRNA LIGASE BETA SUBUNIT"/>
    <property type="match status" value="1"/>
</dbReference>
<dbReference type="PROSITE" id="PS51447">
    <property type="entry name" value="FDX_ACB"/>
    <property type="match status" value="1"/>
</dbReference>
<evidence type="ECO:0000256" key="2">
    <source>
        <dbReference type="ARBA" id="ARBA00008653"/>
    </source>
</evidence>
<reference evidence="20 21" key="1">
    <citation type="submission" date="2021-10" db="EMBL/GenBank/DDBJ databases">
        <title>Lutispora strain m25 sp. nov., a thermophilic, non-spore-forming bacterium isolated from a lab-scale methanogenic bioreactor digesting anaerobic sludge.</title>
        <authorList>
            <person name="El Houari A."/>
            <person name="Mcdonald J."/>
        </authorList>
    </citation>
    <scope>NUCLEOTIDE SEQUENCE [LARGE SCALE GENOMIC DNA]</scope>
    <source>
        <strain evidence="21">m25</strain>
    </source>
</reference>
<dbReference type="SUPFAM" id="SSF56037">
    <property type="entry name" value="PheT/TilS domain"/>
    <property type="match status" value="1"/>
</dbReference>
<dbReference type="EC" id="6.1.1.20" evidence="15"/>
<evidence type="ECO:0000259" key="17">
    <source>
        <dbReference type="PROSITE" id="PS50886"/>
    </source>
</evidence>
<dbReference type="CDD" id="cd00769">
    <property type="entry name" value="PheRS_beta_core"/>
    <property type="match status" value="1"/>
</dbReference>
<dbReference type="InterPro" id="IPR009061">
    <property type="entry name" value="DNA-bd_dom_put_sf"/>
</dbReference>
<dbReference type="Pfam" id="PF01588">
    <property type="entry name" value="tRNA_bind"/>
    <property type="match status" value="1"/>
</dbReference>
<comment type="caution">
    <text evidence="20">The sequence shown here is derived from an EMBL/GenBank/DDBJ whole genome shotgun (WGS) entry which is preliminary data.</text>
</comment>
<keyword evidence="12 15" id="KW-0648">Protein biosynthesis</keyword>
<evidence type="ECO:0000259" key="18">
    <source>
        <dbReference type="PROSITE" id="PS51447"/>
    </source>
</evidence>
<evidence type="ECO:0000259" key="19">
    <source>
        <dbReference type="PROSITE" id="PS51483"/>
    </source>
</evidence>
<evidence type="ECO:0000256" key="6">
    <source>
        <dbReference type="ARBA" id="ARBA00022598"/>
    </source>
</evidence>
<dbReference type="GO" id="GO:0004826">
    <property type="term" value="F:phenylalanine-tRNA ligase activity"/>
    <property type="evidence" value="ECO:0007669"/>
    <property type="project" value="UniProtKB-EC"/>
</dbReference>
<dbReference type="NCBIfam" id="TIGR00472">
    <property type="entry name" value="pheT_bact"/>
    <property type="match status" value="1"/>
</dbReference>
<evidence type="ECO:0000256" key="5">
    <source>
        <dbReference type="ARBA" id="ARBA00022555"/>
    </source>
</evidence>
<evidence type="ECO:0000256" key="13">
    <source>
        <dbReference type="ARBA" id="ARBA00023146"/>
    </source>
</evidence>
<evidence type="ECO:0000256" key="10">
    <source>
        <dbReference type="ARBA" id="ARBA00022842"/>
    </source>
</evidence>
<comment type="subcellular location">
    <subcellularLocation>
        <location evidence="1 15">Cytoplasm</location>
    </subcellularLocation>
</comment>
<evidence type="ECO:0000256" key="9">
    <source>
        <dbReference type="ARBA" id="ARBA00022840"/>
    </source>
</evidence>
<feature type="domain" description="FDX-ACB" evidence="18">
    <location>
        <begin position="703"/>
        <end position="796"/>
    </location>
</feature>
<gene>
    <name evidence="15 20" type="primary">pheT</name>
    <name evidence="20" type="ORF">LJD61_15960</name>
</gene>
<comment type="subunit">
    <text evidence="3 15">Tetramer of two alpha and two beta subunits.</text>
</comment>
<keyword evidence="4 15" id="KW-0963">Cytoplasm</keyword>
<dbReference type="Proteomes" id="UP001651880">
    <property type="component" value="Unassembled WGS sequence"/>
</dbReference>
<dbReference type="PROSITE" id="PS50886">
    <property type="entry name" value="TRBD"/>
    <property type="match status" value="1"/>
</dbReference>
<dbReference type="InterPro" id="IPR002547">
    <property type="entry name" value="tRNA-bd_dom"/>
</dbReference>
<dbReference type="InterPro" id="IPR041616">
    <property type="entry name" value="PheRS_beta_core"/>
</dbReference>
<keyword evidence="10 15" id="KW-0460">Magnesium</keyword>
<evidence type="ECO:0000256" key="7">
    <source>
        <dbReference type="ARBA" id="ARBA00022723"/>
    </source>
</evidence>
<evidence type="ECO:0000313" key="20">
    <source>
        <dbReference type="EMBL" id="MCQ1531026.1"/>
    </source>
</evidence>
<keyword evidence="6 15" id="KW-0436">Ligase</keyword>
<keyword evidence="13 15" id="KW-0030">Aminoacyl-tRNA synthetase</keyword>
<dbReference type="NCBIfam" id="NF045760">
    <property type="entry name" value="YtpR"/>
    <property type="match status" value="1"/>
</dbReference>